<dbReference type="Proteomes" id="UP000504610">
    <property type="component" value="Chromosome 5"/>
</dbReference>
<dbReference type="KEGG" id="rsz:108857450"/>
<dbReference type="FunFam" id="2.70.160.11:FF:000008">
    <property type="entry name" value="Protein arginine N-methyltransferase 6"/>
    <property type="match status" value="1"/>
</dbReference>
<dbReference type="PANTHER" id="PTHR11006">
    <property type="entry name" value="PROTEIN ARGININE N-METHYLTRANSFERASE"/>
    <property type="match status" value="1"/>
</dbReference>
<evidence type="ECO:0000256" key="6">
    <source>
        <dbReference type="SAM" id="MobiDB-lite"/>
    </source>
</evidence>
<dbReference type="GO" id="GO:0042054">
    <property type="term" value="F:histone methyltransferase activity"/>
    <property type="evidence" value="ECO:0007669"/>
    <property type="project" value="TreeGrafter"/>
</dbReference>
<dbReference type="Gene3D" id="3.40.50.150">
    <property type="entry name" value="Vaccinia Virus protein VP39"/>
    <property type="match status" value="1"/>
</dbReference>
<dbReference type="Gene3D" id="2.70.160.11">
    <property type="entry name" value="Hnrnp arginine n-methyltransferase1"/>
    <property type="match status" value="1"/>
</dbReference>
<evidence type="ECO:0000256" key="2">
    <source>
        <dbReference type="ARBA" id="ARBA00022679"/>
    </source>
</evidence>
<dbReference type="FunFam" id="3.40.50.150:FF:000016">
    <property type="entry name" value="Protein arginine N-methyltransferase 6"/>
    <property type="match status" value="1"/>
</dbReference>
<proteinExistence type="predicted"/>
<dbReference type="InterPro" id="IPR025799">
    <property type="entry name" value="Arg_MeTrfase"/>
</dbReference>
<dbReference type="Pfam" id="PF06325">
    <property type="entry name" value="PrmA"/>
    <property type="match status" value="1"/>
</dbReference>
<keyword evidence="2 5" id="KW-0808">Transferase</keyword>
<dbReference type="GO" id="GO:0032259">
    <property type="term" value="P:methylation"/>
    <property type="evidence" value="ECO:0007669"/>
    <property type="project" value="UniProtKB-KW"/>
</dbReference>
<feature type="compositionally biased region" description="Basic and acidic residues" evidence="6">
    <location>
        <begin position="12"/>
        <end position="24"/>
    </location>
</feature>
<dbReference type="CDD" id="cd02440">
    <property type="entry name" value="AdoMet_MTases"/>
    <property type="match status" value="1"/>
</dbReference>
<protein>
    <submittedName>
        <fullName evidence="9">Probable protein arginine N-methyltransferase 6</fullName>
    </submittedName>
</protein>
<feature type="domain" description="Protein arginine N-methyltransferase" evidence="7">
    <location>
        <begin position="220"/>
        <end position="329"/>
    </location>
</feature>
<organism evidence="8 9">
    <name type="scientific">Raphanus sativus</name>
    <name type="common">Radish</name>
    <name type="synonym">Raphanus raphanistrum var. sativus</name>
    <dbReference type="NCBI Taxonomy" id="3726"/>
    <lineage>
        <taxon>Eukaryota</taxon>
        <taxon>Viridiplantae</taxon>
        <taxon>Streptophyta</taxon>
        <taxon>Embryophyta</taxon>
        <taxon>Tracheophyta</taxon>
        <taxon>Spermatophyta</taxon>
        <taxon>Magnoliopsida</taxon>
        <taxon>eudicotyledons</taxon>
        <taxon>Gunneridae</taxon>
        <taxon>Pentapetalae</taxon>
        <taxon>rosids</taxon>
        <taxon>malvids</taxon>
        <taxon>Brassicales</taxon>
        <taxon>Brassicaceae</taxon>
        <taxon>Brassiceae</taxon>
        <taxon>Raphanus</taxon>
    </lineage>
</organism>
<dbReference type="GeneID" id="108857450"/>
<evidence type="ECO:0000256" key="1">
    <source>
        <dbReference type="ARBA" id="ARBA00022603"/>
    </source>
</evidence>
<sequence>MQSGGDYTNGFHGDDHRELERVDKQVPCLSSFGRAKRRARDPRGGLTNGVRVSDQLGEQKPLESQDSPPPPCTDFDVAYFHSYAHVGIHEEMIKDRARTETYREAIMQHQNFIQGKVVVDVGCGTGILSIFCAQAGAKRVYAVDASDIAVQAMEVVKANGLSDKVIVLHGRVEDVEIDEEVDVIISEWMGYMLLYESMLGSVITARDRWLKPGGLILPSHATLYMAPISHPDRYSHSIDFWRNVYGIDMSAMMQLAKQCAFEEPSVESISGETVLTWPEVVKHIDCQTIKIQELDSVTARYKFKSMMRAPMHGFAFWFDVEFSEPAKNTSATGVANGSSSSKSPSREGNQKKRSNPSDALVLSTSPEAPPTHWQQTIVYFYDPIDVEQDQVIEGSVTLSQSKENRRFMNIHLEYTSAGRSFVKESVMR</sequence>
<keyword evidence="8" id="KW-1185">Reference proteome</keyword>
<dbReference type="RefSeq" id="XP_018486940.2">
    <property type="nucleotide sequence ID" value="XM_018631438.2"/>
</dbReference>
<evidence type="ECO:0000313" key="9">
    <source>
        <dbReference type="RefSeq" id="XP_018486940.2"/>
    </source>
</evidence>
<reference evidence="8" key="1">
    <citation type="journal article" date="2019" name="Database">
        <title>The radish genome database (RadishGD): an integrated information resource for radish genomics.</title>
        <authorList>
            <person name="Yu H.J."/>
            <person name="Baek S."/>
            <person name="Lee Y.J."/>
            <person name="Cho A."/>
            <person name="Mun J.H."/>
        </authorList>
    </citation>
    <scope>NUCLEOTIDE SEQUENCE [LARGE SCALE GENOMIC DNA]</scope>
    <source>
        <strain evidence="8">cv. WK10039</strain>
    </source>
</reference>
<keyword evidence="1 5" id="KW-0489">Methyltransferase</keyword>
<dbReference type="PROSITE" id="PS51678">
    <property type="entry name" value="SAM_MT_PRMT"/>
    <property type="match status" value="1"/>
</dbReference>
<dbReference type="Pfam" id="PF22528">
    <property type="entry name" value="PRMT_C"/>
    <property type="match status" value="2"/>
</dbReference>
<accession>A0A6J0NR44</accession>
<evidence type="ECO:0000259" key="7">
    <source>
        <dbReference type="Pfam" id="PF22528"/>
    </source>
</evidence>
<reference evidence="9" key="2">
    <citation type="submission" date="2025-08" db="UniProtKB">
        <authorList>
            <consortium name="RefSeq"/>
        </authorList>
    </citation>
    <scope>IDENTIFICATION</scope>
    <source>
        <tissue evidence="9">Leaf</tissue>
    </source>
</reference>
<gene>
    <name evidence="9" type="primary">LOC108857450</name>
</gene>
<feature type="region of interest" description="Disordered" evidence="6">
    <location>
        <begin position="329"/>
        <end position="368"/>
    </location>
</feature>
<dbReference type="GO" id="GO:0016274">
    <property type="term" value="F:protein-arginine N-methyltransferase activity"/>
    <property type="evidence" value="ECO:0007669"/>
    <property type="project" value="InterPro"/>
</dbReference>
<evidence type="ECO:0000256" key="3">
    <source>
        <dbReference type="ARBA" id="ARBA00022691"/>
    </source>
</evidence>
<dbReference type="InterPro" id="IPR029063">
    <property type="entry name" value="SAM-dependent_MTases_sf"/>
</dbReference>
<evidence type="ECO:0000313" key="8">
    <source>
        <dbReference type="Proteomes" id="UP000504610"/>
    </source>
</evidence>
<evidence type="ECO:0000256" key="5">
    <source>
        <dbReference type="PROSITE-ProRule" id="PRU01015"/>
    </source>
</evidence>
<keyword evidence="3 5" id="KW-0949">S-adenosyl-L-methionine</keyword>
<name>A0A6J0NR44_RAPSA</name>
<dbReference type="OrthoDB" id="7848332at2759"/>
<feature type="region of interest" description="Disordered" evidence="6">
    <location>
        <begin position="1"/>
        <end position="71"/>
    </location>
</feature>
<comment type="function">
    <text evidence="4">Arginine methyltransferase that can both catalyze the formation of omega-N monomethylarginine (MMA) and asymmetrical dimethylarginine (aDMA).</text>
</comment>
<feature type="domain" description="Protein arginine N-methyltransferase" evidence="7">
    <location>
        <begin position="358"/>
        <end position="416"/>
    </location>
</feature>
<dbReference type="SUPFAM" id="SSF53335">
    <property type="entry name" value="S-adenosyl-L-methionine-dependent methyltransferases"/>
    <property type="match status" value="1"/>
</dbReference>
<evidence type="ECO:0000256" key="4">
    <source>
        <dbReference type="ARBA" id="ARBA00057190"/>
    </source>
</evidence>
<dbReference type="InterPro" id="IPR055135">
    <property type="entry name" value="PRMT_dom"/>
</dbReference>
<dbReference type="PANTHER" id="PTHR11006:SF73">
    <property type="entry name" value="PROTEIN ARGININE N-METHYLTRANSFERASE 6"/>
    <property type="match status" value="1"/>
</dbReference>
<dbReference type="AlphaFoldDB" id="A0A6J0NR44"/>